<accession>H1FSN2</accession>
<dbReference type="InterPro" id="IPR021521">
    <property type="entry name" value="DUF3185"/>
</dbReference>
<dbReference type="OrthoDB" id="5616530at2"/>
<proteinExistence type="predicted"/>
<dbReference type="Pfam" id="PF11381">
    <property type="entry name" value="DUF3185"/>
    <property type="match status" value="1"/>
</dbReference>
<sequence length="68" mass="7148">MAKKPNVKFLGIALIVLGVGLAFYGYQMSGSMSSKLSVAITGSDTDRVIAFYAAGAISILAGLFFIRK</sequence>
<keyword evidence="1" id="KW-0812">Transmembrane</keyword>
<comment type="caution">
    <text evidence="2">The sequence shown here is derived from an EMBL/GenBank/DDBJ whole genome shotgun (WGS) entry which is preliminary data.</text>
</comment>
<evidence type="ECO:0000256" key="1">
    <source>
        <dbReference type="SAM" id="Phobius"/>
    </source>
</evidence>
<organism evidence="2 3">
    <name type="scientific">Sulfurimonas gotlandica (strain DSM 19862 / JCM 16533 / GD1)</name>
    <dbReference type="NCBI Taxonomy" id="929558"/>
    <lineage>
        <taxon>Bacteria</taxon>
        <taxon>Pseudomonadati</taxon>
        <taxon>Campylobacterota</taxon>
        <taxon>Epsilonproteobacteria</taxon>
        <taxon>Campylobacterales</taxon>
        <taxon>Sulfurimonadaceae</taxon>
        <taxon>Sulfurimonas</taxon>
    </lineage>
</organism>
<dbReference type="STRING" id="929558.SMGD1_2628"/>
<keyword evidence="1" id="KW-0472">Membrane</keyword>
<feature type="transmembrane region" description="Helical" evidence="1">
    <location>
        <begin position="49"/>
        <end position="66"/>
    </location>
</feature>
<dbReference type="Proteomes" id="UP000006431">
    <property type="component" value="Unassembled WGS sequence"/>
</dbReference>
<keyword evidence="3" id="KW-1185">Reference proteome</keyword>
<dbReference type="PATRIC" id="fig|929558.5.peg.2617"/>
<gene>
    <name evidence="2" type="ORF">SMGD1_2628</name>
</gene>
<dbReference type="AlphaFoldDB" id="B6BK58"/>
<dbReference type="EMBL" id="AFRZ01000001">
    <property type="protein sequence ID" value="EHP31150.1"/>
    <property type="molecule type" value="Genomic_DNA"/>
</dbReference>
<protein>
    <recommendedName>
        <fullName evidence="4">DUF3185 family protein</fullName>
    </recommendedName>
</protein>
<reference evidence="2 3" key="1">
    <citation type="journal article" date="2012" name="Proc. Natl. Acad. Sci. U.S.A.">
        <title>Genome and physiology of a model Epsilonproteobacterium responsible for sulfide detoxification in marine oxygen depletion zones.</title>
        <authorList>
            <person name="Grote J."/>
            <person name="Schott T."/>
            <person name="Bruckner C.G."/>
            <person name="Glockner F.O."/>
            <person name="Jost G."/>
            <person name="Teeling H."/>
            <person name="Labrenz M."/>
            <person name="Jurgens K."/>
        </authorList>
    </citation>
    <scope>NUCLEOTIDE SEQUENCE [LARGE SCALE GENOMIC DNA]</scope>
    <source>
        <strain evidence="2 3">GD1</strain>
    </source>
</reference>
<name>B6BK58_SULGG</name>
<evidence type="ECO:0000313" key="2">
    <source>
        <dbReference type="EMBL" id="EHP31150.1"/>
    </source>
</evidence>
<keyword evidence="1" id="KW-1133">Transmembrane helix</keyword>
<evidence type="ECO:0008006" key="4">
    <source>
        <dbReference type="Google" id="ProtNLM"/>
    </source>
</evidence>
<dbReference type="RefSeq" id="WP_008337453.1">
    <property type="nucleotide sequence ID" value="NZ_AFRZ01000001.1"/>
</dbReference>
<evidence type="ECO:0000313" key="3">
    <source>
        <dbReference type="Proteomes" id="UP000006431"/>
    </source>
</evidence>
<dbReference type="HOGENOM" id="CLU_185884_0_0_7"/>
<accession>B6BK58</accession>